<reference evidence="8" key="1">
    <citation type="submission" date="2018-12" db="EMBL/GenBank/DDBJ databases">
        <title>Novel natural products biosynthetic potential of the class Ktedonobacteria.</title>
        <authorList>
            <person name="Zheng Y."/>
            <person name="Saitou A."/>
            <person name="Wang C.M."/>
            <person name="Toyoda A."/>
            <person name="Minakuchi Y."/>
            <person name="Sekiguchi Y."/>
            <person name="Ueda K."/>
            <person name="Takano H."/>
            <person name="Sakai Y."/>
            <person name="Yokota A."/>
            <person name="Yabe S."/>
        </authorList>
    </citation>
    <scope>NUCLEOTIDE SEQUENCE</scope>
    <source>
        <strain evidence="8">A3-2</strain>
    </source>
</reference>
<dbReference type="Pfam" id="PF01794">
    <property type="entry name" value="Ferric_reduct"/>
    <property type="match status" value="1"/>
</dbReference>
<sequence>METIWQSVTWNVARAGGLTAYLLLTLAVCAGLALSAQLQSPARWPRLINNELHNFLTLLATIFVGLHVLAVWIDPFTHFGWNEVLIPLASHYRPIWMALGICALYLGIAIGISTLLRPHIGYRWWRRLHLLTLVLFGLATLHGLGSGSDTQSWWALALYGGSLWAVGWLLWRRIAFARRASQERKQVQARLQVQAPPAETEHPAARAMPVQFPGPGALGPRSGLSLPAQSSGRSGLAPASRSWSSSQPSPSPSQPLRR</sequence>
<organism evidence="8">
    <name type="scientific">Thermogemmatispora argillosa</name>
    <dbReference type="NCBI Taxonomy" id="2045280"/>
    <lineage>
        <taxon>Bacteria</taxon>
        <taxon>Bacillati</taxon>
        <taxon>Chloroflexota</taxon>
        <taxon>Ktedonobacteria</taxon>
        <taxon>Thermogemmatisporales</taxon>
        <taxon>Thermogemmatisporaceae</taxon>
        <taxon>Thermogemmatispora</taxon>
    </lineage>
</organism>
<dbReference type="AlphaFoldDB" id="A0A455T0Y5"/>
<gene>
    <name evidence="8" type="ORF">KTA_12280</name>
</gene>
<keyword evidence="2 6" id="KW-0812">Transmembrane</keyword>
<evidence type="ECO:0000259" key="7">
    <source>
        <dbReference type="Pfam" id="PF01794"/>
    </source>
</evidence>
<feature type="domain" description="Ferric oxidoreductase" evidence="7">
    <location>
        <begin position="17"/>
        <end position="139"/>
    </location>
</feature>
<dbReference type="EMBL" id="AP019377">
    <property type="protein sequence ID" value="BBH93029.1"/>
    <property type="molecule type" value="Genomic_DNA"/>
</dbReference>
<feature type="transmembrane region" description="Helical" evidence="6">
    <location>
        <begin position="128"/>
        <end position="145"/>
    </location>
</feature>
<evidence type="ECO:0000256" key="1">
    <source>
        <dbReference type="ARBA" id="ARBA00004141"/>
    </source>
</evidence>
<feature type="region of interest" description="Disordered" evidence="5">
    <location>
        <begin position="188"/>
        <end position="258"/>
    </location>
</feature>
<evidence type="ECO:0000313" key="8">
    <source>
        <dbReference type="EMBL" id="BBH93029.1"/>
    </source>
</evidence>
<feature type="transmembrane region" description="Helical" evidence="6">
    <location>
        <begin position="55"/>
        <end position="73"/>
    </location>
</feature>
<evidence type="ECO:0000256" key="2">
    <source>
        <dbReference type="ARBA" id="ARBA00022692"/>
    </source>
</evidence>
<keyword evidence="4 6" id="KW-0472">Membrane</keyword>
<feature type="transmembrane region" description="Helical" evidence="6">
    <location>
        <begin position="93"/>
        <end position="116"/>
    </location>
</feature>
<keyword evidence="3 6" id="KW-1133">Transmembrane helix</keyword>
<proteinExistence type="predicted"/>
<feature type="transmembrane region" description="Helical" evidence="6">
    <location>
        <begin position="12"/>
        <end position="34"/>
    </location>
</feature>
<comment type="subcellular location">
    <subcellularLocation>
        <location evidence="1">Membrane</location>
        <topology evidence="1">Multi-pass membrane protein</topology>
    </subcellularLocation>
</comment>
<evidence type="ECO:0000256" key="5">
    <source>
        <dbReference type="SAM" id="MobiDB-lite"/>
    </source>
</evidence>
<feature type="transmembrane region" description="Helical" evidence="6">
    <location>
        <begin position="151"/>
        <end position="171"/>
    </location>
</feature>
<dbReference type="InterPro" id="IPR013130">
    <property type="entry name" value="Fe3_Rdtase_TM_dom"/>
</dbReference>
<dbReference type="GO" id="GO:0016020">
    <property type="term" value="C:membrane"/>
    <property type="evidence" value="ECO:0007669"/>
    <property type="project" value="UniProtKB-SubCell"/>
</dbReference>
<evidence type="ECO:0000256" key="6">
    <source>
        <dbReference type="SAM" id="Phobius"/>
    </source>
</evidence>
<name>A0A455T0Y5_9CHLR</name>
<feature type="compositionally biased region" description="Pro residues" evidence="5">
    <location>
        <begin position="249"/>
        <end position="258"/>
    </location>
</feature>
<evidence type="ECO:0000256" key="3">
    <source>
        <dbReference type="ARBA" id="ARBA00022989"/>
    </source>
</evidence>
<protein>
    <recommendedName>
        <fullName evidence="7">Ferric oxidoreductase domain-containing protein</fullName>
    </recommendedName>
</protein>
<feature type="compositionally biased region" description="Low complexity" evidence="5">
    <location>
        <begin position="234"/>
        <end position="248"/>
    </location>
</feature>
<evidence type="ECO:0000256" key="4">
    <source>
        <dbReference type="ARBA" id="ARBA00023136"/>
    </source>
</evidence>
<accession>A0A455T0Y5</accession>